<evidence type="ECO:0000313" key="3">
    <source>
        <dbReference type="Proteomes" id="UP000799640"/>
    </source>
</evidence>
<gene>
    <name evidence="2" type="ORF">EJ06DRAFT_216751</name>
</gene>
<name>A0A6G1I9Q5_9PEZI</name>
<reference evidence="2" key="1">
    <citation type="journal article" date="2020" name="Stud. Mycol.">
        <title>101 Dothideomycetes genomes: a test case for predicting lifestyles and emergence of pathogens.</title>
        <authorList>
            <person name="Haridas S."/>
            <person name="Albert R."/>
            <person name="Binder M."/>
            <person name="Bloem J."/>
            <person name="Labutti K."/>
            <person name="Salamov A."/>
            <person name="Andreopoulos B."/>
            <person name="Baker S."/>
            <person name="Barry K."/>
            <person name="Bills G."/>
            <person name="Bluhm B."/>
            <person name="Cannon C."/>
            <person name="Castanera R."/>
            <person name="Culley D."/>
            <person name="Daum C."/>
            <person name="Ezra D."/>
            <person name="Gonzalez J."/>
            <person name="Henrissat B."/>
            <person name="Kuo A."/>
            <person name="Liang C."/>
            <person name="Lipzen A."/>
            <person name="Lutzoni F."/>
            <person name="Magnuson J."/>
            <person name="Mondo S."/>
            <person name="Nolan M."/>
            <person name="Ohm R."/>
            <person name="Pangilinan J."/>
            <person name="Park H.-J."/>
            <person name="Ramirez L."/>
            <person name="Alfaro M."/>
            <person name="Sun H."/>
            <person name="Tritt A."/>
            <person name="Yoshinaga Y."/>
            <person name="Zwiers L.-H."/>
            <person name="Turgeon B."/>
            <person name="Goodwin S."/>
            <person name="Spatafora J."/>
            <person name="Crous P."/>
            <person name="Grigoriev I."/>
        </authorList>
    </citation>
    <scope>NUCLEOTIDE SEQUENCE</scope>
    <source>
        <strain evidence="2">CBS 262.69</strain>
    </source>
</reference>
<sequence>MLRILRMLRMLTVTECGGWTILRLVVAVQEGEADYVSTLSQTRSCGHIGWSGNAPLACGLLNLGATCRETPLALLAKRPGQLINPGQASRPALTSYTNPASAQRLTSEWNILQGNLVTHNDVCEPYFPHDGGGRRCNTVASTQPCILFGDGLKLGSTLPGCMGRPSLPSSCSLGIS</sequence>
<keyword evidence="3" id="KW-1185">Reference proteome</keyword>
<evidence type="ECO:0000313" key="2">
    <source>
        <dbReference type="EMBL" id="KAF2404715.1"/>
    </source>
</evidence>
<protein>
    <submittedName>
        <fullName evidence="2">Uncharacterized protein</fullName>
    </submittedName>
</protein>
<dbReference type="EMBL" id="ML996688">
    <property type="protein sequence ID" value="KAF2404715.1"/>
    <property type="molecule type" value="Genomic_DNA"/>
</dbReference>
<proteinExistence type="predicted"/>
<accession>A0A6G1I9Q5</accession>
<dbReference type="Proteomes" id="UP000799640">
    <property type="component" value="Unassembled WGS sequence"/>
</dbReference>
<organism evidence="2 3">
    <name type="scientific">Trichodelitschia bisporula</name>
    <dbReference type="NCBI Taxonomy" id="703511"/>
    <lineage>
        <taxon>Eukaryota</taxon>
        <taxon>Fungi</taxon>
        <taxon>Dikarya</taxon>
        <taxon>Ascomycota</taxon>
        <taxon>Pezizomycotina</taxon>
        <taxon>Dothideomycetes</taxon>
        <taxon>Dothideomycetes incertae sedis</taxon>
        <taxon>Phaeotrichales</taxon>
        <taxon>Phaeotrichaceae</taxon>
        <taxon>Trichodelitschia</taxon>
    </lineage>
</organism>
<dbReference type="AlphaFoldDB" id="A0A6G1I9Q5"/>
<feature type="chain" id="PRO_5026056449" evidence="1">
    <location>
        <begin position="17"/>
        <end position="176"/>
    </location>
</feature>
<feature type="signal peptide" evidence="1">
    <location>
        <begin position="1"/>
        <end position="16"/>
    </location>
</feature>
<evidence type="ECO:0000256" key="1">
    <source>
        <dbReference type="SAM" id="SignalP"/>
    </source>
</evidence>
<keyword evidence="1" id="KW-0732">Signal</keyword>